<dbReference type="EMBL" id="CP111015">
    <property type="protein sequence ID" value="WAR02867.1"/>
    <property type="molecule type" value="Genomic_DNA"/>
</dbReference>
<evidence type="ECO:0000256" key="4">
    <source>
        <dbReference type="ARBA" id="ARBA00022771"/>
    </source>
</evidence>
<organism evidence="12 13">
    <name type="scientific">Mya arenaria</name>
    <name type="common">Soft-shell clam</name>
    <dbReference type="NCBI Taxonomy" id="6604"/>
    <lineage>
        <taxon>Eukaryota</taxon>
        <taxon>Metazoa</taxon>
        <taxon>Spiralia</taxon>
        <taxon>Lophotrochozoa</taxon>
        <taxon>Mollusca</taxon>
        <taxon>Bivalvia</taxon>
        <taxon>Autobranchia</taxon>
        <taxon>Heteroconchia</taxon>
        <taxon>Euheterodonta</taxon>
        <taxon>Imparidentia</taxon>
        <taxon>Neoheterodontei</taxon>
        <taxon>Myida</taxon>
        <taxon>Myoidea</taxon>
        <taxon>Myidae</taxon>
        <taxon>Mya</taxon>
    </lineage>
</organism>
<gene>
    <name evidence="12" type="ORF">MAR_009425</name>
</gene>
<keyword evidence="7" id="KW-0238">DNA-binding</keyword>
<evidence type="ECO:0000256" key="8">
    <source>
        <dbReference type="ARBA" id="ARBA00023163"/>
    </source>
</evidence>
<keyword evidence="3" id="KW-0677">Repeat</keyword>
<feature type="region of interest" description="Disordered" evidence="10">
    <location>
        <begin position="65"/>
        <end position="120"/>
    </location>
</feature>
<name>A0ABY7E1N8_MYAAR</name>
<feature type="region of interest" description="Disordered" evidence="10">
    <location>
        <begin position="772"/>
        <end position="808"/>
    </location>
</feature>
<feature type="compositionally biased region" description="Polar residues" evidence="10">
    <location>
        <begin position="87"/>
        <end position="120"/>
    </location>
</feature>
<evidence type="ECO:0000256" key="7">
    <source>
        <dbReference type="ARBA" id="ARBA00023125"/>
    </source>
</evidence>
<keyword evidence="5" id="KW-0862">Zinc</keyword>
<feature type="compositionally biased region" description="Basic residues" evidence="10">
    <location>
        <begin position="787"/>
        <end position="798"/>
    </location>
</feature>
<sequence>MHERQQMVVLFGNLSDIVMEAEEGDAMLGEHFVQSLSRQLPVYQQDTNLGEGSLSVNQGRVPAGGYYSVSHNPSTMAPPSHQHHVNMHTSSNALYQGPLSPNSIPQNLTKSQTQAEVSASHTKSDLAQKIALLPLGNSGTDFLPVRWGHLAANLPNLAARLASPRGDNSSPQPLILNTSTAGLLRKHLGETEFLSSNQFEHYSENYLGNKELSQSLDIHDMGNEARTSDKDIFNNPSVSEYAYSLMSSSVQENTNIPVYKSKLEKAIAQNQLSKLKAETQSQLSHLVKSSAKESIDSTNALENVLTASSGISGSLLFKKYSDSASRLNDFPNVNEPTESIQTQIQQMPLSSITRNIEIKQIKKPALMKKQLAIQPKPPSNPLVAPVVEPAETYHILRSEPPAAASEPEPVYLYVTRPDVPKEQPPPIITEKKYNDYGLASDILKNLWKLREEGKYCDAVLFCGKNFVRAHRLVLLASSPELQKKSADCSESELKLVLPEGIQEESVEAFLAFLYNGNITLTVDNVQQIYRIALIFSIDAVVRYCYDFCKEAKLGHLIISVPYLETAVHVHLDRVRMDETNLVAKRKLDAAKKKSRMQTVDNLKSPVKQEVMNTSIANLEYDVPLVDKMIVDGDLNQSLGMKSKDQMGNERVEGNMKQRLKKDYTLRRRKDKSSDKQDISKVSATFKPIADTQANNDTIEGVGKELSHDFTLFPDPLVTGKLDEDELRKSDNLCEVIEERTVATDNETTVSRFRKRPSNISLLEAAEQKKAKSNDTSALFITSTSSSKKPKAKGRKSPKSKPGTSVNQVQAHNPDDLAALNKNLQQKVQSDHGIEMIVDPVESYSKSLDGLKDYEGVGQNKVVSTIDGTHLDLESTGFEPQTKKGIPKKIETAEKTTYTSPPKKARNRSGTEHCLTNITCKAGKN</sequence>
<dbReference type="InterPro" id="IPR011333">
    <property type="entry name" value="SKP1/BTB/POZ_sf"/>
</dbReference>
<keyword evidence="2" id="KW-0479">Metal-binding</keyword>
<feature type="domain" description="BTB" evidence="11">
    <location>
        <begin position="456"/>
        <end position="522"/>
    </location>
</feature>
<keyword evidence="4" id="KW-0863">Zinc-finger</keyword>
<dbReference type="Proteomes" id="UP001164746">
    <property type="component" value="Chromosome 4"/>
</dbReference>
<protein>
    <submittedName>
        <fullName evidence="12">KLHL8-like protein</fullName>
    </submittedName>
</protein>
<keyword evidence="6" id="KW-0805">Transcription regulation</keyword>
<keyword evidence="8" id="KW-0804">Transcription</keyword>
<reference evidence="12" key="1">
    <citation type="submission" date="2022-11" db="EMBL/GenBank/DDBJ databases">
        <title>Centuries of genome instability and evolution in soft-shell clam transmissible cancer (bioRxiv).</title>
        <authorList>
            <person name="Hart S.F.M."/>
            <person name="Yonemitsu M.A."/>
            <person name="Giersch R.M."/>
            <person name="Beal B.F."/>
            <person name="Arriagada G."/>
            <person name="Davis B.W."/>
            <person name="Ostrander E.A."/>
            <person name="Goff S.P."/>
            <person name="Metzger M.J."/>
        </authorList>
    </citation>
    <scope>NUCLEOTIDE SEQUENCE</scope>
    <source>
        <strain evidence="12">MELC-2E11</strain>
        <tissue evidence="12">Siphon/mantle</tissue>
    </source>
</reference>
<dbReference type="SMART" id="SM00225">
    <property type="entry name" value="BTB"/>
    <property type="match status" value="1"/>
</dbReference>
<keyword evidence="13" id="KW-1185">Reference proteome</keyword>
<dbReference type="InterPro" id="IPR050457">
    <property type="entry name" value="ZnFinger_BTB_dom_contain"/>
</dbReference>
<evidence type="ECO:0000259" key="11">
    <source>
        <dbReference type="PROSITE" id="PS50097"/>
    </source>
</evidence>
<dbReference type="PANTHER" id="PTHR46105">
    <property type="entry name" value="AGAP004733-PA"/>
    <property type="match status" value="1"/>
</dbReference>
<keyword evidence="9" id="KW-0539">Nucleus</keyword>
<dbReference type="Pfam" id="PF00651">
    <property type="entry name" value="BTB"/>
    <property type="match status" value="1"/>
</dbReference>
<evidence type="ECO:0000256" key="5">
    <source>
        <dbReference type="ARBA" id="ARBA00022833"/>
    </source>
</evidence>
<feature type="region of interest" description="Disordered" evidence="10">
    <location>
        <begin position="877"/>
        <end position="909"/>
    </location>
</feature>
<dbReference type="InterPro" id="IPR000210">
    <property type="entry name" value="BTB/POZ_dom"/>
</dbReference>
<evidence type="ECO:0000256" key="6">
    <source>
        <dbReference type="ARBA" id="ARBA00023015"/>
    </source>
</evidence>
<evidence type="ECO:0000313" key="12">
    <source>
        <dbReference type="EMBL" id="WAR02867.1"/>
    </source>
</evidence>
<dbReference type="PANTHER" id="PTHR46105:SF5">
    <property type="entry name" value="ZINC FINGER AND BTB DOMAIN-CONTAINING PROTEIN 44 ISOFORM X1"/>
    <property type="match status" value="1"/>
</dbReference>
<dbReference type="PROSITE" id="PS50097">
    <property type="entry name" value="BTB"/>
    <property type="match status" value="1"/>
</dbReference>
<evidence type="ECO:0000256" key="3">
    <source>
        <dbReference type="ARBA" id="ARBA00022737"/>
    </source>
</evidence>
<evidence type="ECO:0000256" key="10">
    <source>
        <dbReference type="SAM" id="MobiDB-lite"/>
    </source>
</evidence>
<dbReference type="SUPFAM" id="SSF54695">
    <property type="entry name" value="POZ domain"/>
    <property type="match status" value="1"/>
</dbReference>
<evidence type="ECO:0000256" key="1">
    <source>
        <dbReference type="ARBA" id="ARBA00004123"/>
    </source>
</evidence>
<evidence type="ECO:0000256" key="2">
    <source>
        <dbReference type="ARBA" id="ARBA00022723"/>
    </source>
</evidence>
<evidence type="ECO:0000313" key="13">
    <source>
        <dbReference type="Proteomes" id="UP001164746"/>
    </source>
</evidence>
<evidence type="ECO:0000256" key="9">
    <source>
        <dbReference type="ARBA" id="ARBA00023242"/>
    </source>
</evidence>
<accession>A0ABY7E1N8</accession>
<comment type="subcellular location">
    <subcellularLocation>
        <location evidence="1">Nucleus</location>
    </subcellularLocation>
</comment>
<dbReference type="Gene3D" id="3.30.710.10">
    <property type="entry name" value="Potassium Channel Kv1.1, Chain A"/>
    <property type="match status" value="1"/>
</dbReference>
<proteinExistence type="predicted"/>